<gene>
    <name evidence="1" type="ORF">FSE91_06805</name>
</gene>
<name>A0A5L4G676_CAMUP</name>
<protein>
    <submittedName>
        <fullName evidence="1">Uncharacterized protein</fullName>
    </submittedName>
</protein>
<organism evidence="1">
    <name type="scientific">Campylobacter upsaliensis</name>
    <dbReference type="NCBI Taxonomy" id="28080"/>
    <lineage>
        <taxon>Bacteria</taxon>
        <taxon>Pseudomonadati</taxon>
        <taxon>Campylobacterota</taxon>
        <taxon>Epsilonproteobacteria</taxon>
        <taxon>Campylobacterales</taxon>
        <taxon>Campylobacteraceae</taxon>
        <taxon>Campylobacter</taxon>
    </lineage>
</organism>
<reference evidence="1" key="1">
    <citation type="submission" date="2019-08" db="EMBL/GenBank/DDBJ databases">
        <authorList>
            <consortium name="GenomeTrakr network: Whole genome sequencing for foodborne pathogen traceback"/>
        </authorList>
    </citation>
    <scope>NUCLEOTIDE SEQUENCE</scope>
    <source>
        <strain evidence="1">TTU_623</strain>
    </source>
</reference>
<dbReference type="EMBL" id="AAJCUB010000026">
    <property type="protein sequence ID" value="ECK6930506.1"/>
    <property type="molecule type" value="Genomic_DNA"/>
</dbReference>
<evidence type="ECO:0000313" key="1">
    <source>
        <dbReference type="EMBL" id="ECK6930506.1"/>
    </source>
</evidence>
<dbReference type="RefSeq" id="WP_199360906.1">
    <property type="nucleotide sequence ID" value="NZ_JAEMGH010000013.1"/>
</dbReference>
<dbReference type="AlphaFoldDB" id="A0A5L4G676"/>
<accession>A0A5L4G676</accession>
<proteinExistence type="predicted"/>
<sequence length="59" mass="7215">MYEIRDDSTTLYSSNHYEEIKGVWLRFQNNEMREDEQKELLGNEFKGDIKFIKIIEITR</sequence>
<comment type="caution">
    <text evidence="1">The sequence shown here is derived from an EMBL/GenBank/DDBJ whole genome shotgun (WGS) entry which is preliminary data.</text>
</comment>